<feature type="compositionally biased region" description="Pro residues" evidence="6">
    <location>
        <begin position="100"/>
        <end position="111"/>
    </location>
</feature>
<evidence type="ECO:0000259" key="8">
    <source>
        <dbReference type="Pfam" id="PF01097"/>
    </source>
</evidence>
<dbReference type="Pfam" id="PF01097">
    <property type="entry name" value="Defensin_2"/>
    <property type="match status" value="1"/>
</dbReference>
<dbReference type="CDD" id="cd00107">
    <property type="entry name" value="Knot1"/>
    <property type="match status" value="1"/>
</dbReference>
<dbReference type="AlphaFoldDB" id="A0A023G3L4"/>
<evidence type="ECO:0000256" key="4">
    <source>
        <dbReference type="ARBA" id="ARBA00023022"/>
    </source>
</evidence>
<dbReference type="EMBL" id="GBBM01007071">
    <property type="protein sequence ID" value="JAC28347.1"/>
    <property type="molecule type" value="mRNA"/>
</dbReference>
<evidence type="ECO:0000256" key="2">
    <source>
        <dbReference type="ARBA" id="ARBA00022525"/>
    </source>
</evidence>
<reference evidence="9" key="1">
    <citation type="submission" date="2014-03" db="EMBL/GenBank/DDBJ databases">
        <title>The sialotranscriptome of Amblyomma triste, Amblyomma parvum and Amblyomma cajennense ticks, uncovered by 454-based RNA-seq.</title>
        <authorList>
            <person name="Garcia G.R."/>
            <person name="Gardinassi L.G."/>
            <person name="Ribeiro J.M."/>
            <person name="Anatriello E."/>
            <person name="Ferreira B.R."/>
            <person name="Moreira H.N."/>
            <person name="Mafra C."/>
            <person name="Olegario M.M."/>
            <person name="Szabo P.J."/>
            <person name="Miranda-Santos I.K."/>
            <person name="Maruyama S.R."/>
        </authorList>
    </citation>
    <scope>NUCLEOTIDE SEQUENCE</scope>
    <source>
        <strain evidence="9">Mato Grasso do Sul</strain>
        <tissue evidence="9">Salivary glands</tissue>
    </source>
</reference>
<feature type="chain" id="PRO_5001521621" evidence="7">
    <location>
        <begin position="20"/>
        <end position="507"/>
    </location>
</feature>
<evidence type="ECO:0000256" key="1">
    <source>
        <dbReference type="ARBA" id="ARBA00004613"/>
    </source>
</evidence>
<dbReference type="InterPro" id="IPR003614">
    <property type="entry name" value="Knottins"/>
</dbReference>
<evidence type="ECO:0000256" key="3">
    <source>
        <dbReference type="ARBA" id="ARBA00022529"/>
    </source>
</evidence>
<proteinExistence type="evidence at transcript level"/>
<dbReference type="InterPro" id="IPR001542">
    <property type="entry name" value="Defensin_invertebrate/fungal"/>
</dbReference>
<evidence type="ECO:0000256" key="6">
    <source>
        <dbReference type="SAM" id="MobiDB-lite"/>
    </source>
</evidence>
<dbReference type="InterPro" id="IPR012674">
    <property type="entry name" value="Calycin"/>
</dbReference>
<dbReference type="Gene3D" id="2.40.128.20">
    <property type="match status" value="1"/>
</dbReference>
<dbReference type="GO" id="GO:0042742">
    <property type="term" value="P:defense response to bacterium"/>
    <property type="evidence" value="ECO:0007669"/>
    <property type="project" value="UniProtKB-KW"/>
</dbReference>
<comment type="subcellular location">
    <subcellularLocation>
        <location evidence="1">Secreted</location>
    </subcellularLocation>
</comment>
<keyword evidence="2" id="KW-0964">Secreted</keyword>
<feature type="region of interest" description="Disordered" evidence="6">
    <location>
        <begin position="80"/>
        <end position="133"/>
    </location>
</feature>
<evidence type="ECO:0000256" key="5">
    <source>
        <dbReference type="ARBA" id="ARBA00023157"/>
    </source>
</evidence>
<evidence type="ECO:0000256" key="7">
    <source>
        <dbReference type="SAM" id="SignalP"/>
    </source>
</evidence>
<feature type="domain" description="Invertebrate defensins family profile" evidence="8">
    <location>
        <begin position="276"/>
        <end position="301"/>
    </location>
</feature>
<keyword evidence="5" id="KW-1015">Disulfide bond</keyword>
<organism evidence="9">
    <name type="scientific">Amblyomma triste</name>
    <name type="common">Neotropical tick</name>
    <dbReference type="NCBI Taxonomy" id="251400"/>
    <lineage>
        <taxon>Eukaryota</taxon>
        <taxon>Metazoa</taxon>
        <taxon>Ecdysozoa</taxon>
        <taxon>Arthropoda</taxon>
        <taxon>Chelicerata</taxon>
        <taxon>Arachnida</taxon>
        <taxon>Acari</taxon>
        <taxon>Parasitiformes</taxon>
        <taxon>Ixodida</taxon>
        <taxon>Ixodoidea</taxon>
        <taxon>Ixodidae</taxon>
        <taxon>Amblyomminae</taxon>
        <taxon>Amblyomma</taxon>
    </lineage>
</organism>
<accession>A0A023G3L4</accession>
<keyword evidence="7" id="KW-0732">Signal</keyword>
<protein>
    <submittedName>
        <fullName evidence="9">Putative tick defensins 1</fullName>
    </submittedName>
</protein>
<dbReference type="GO" id="GO:0005576">
    <property type="term" value="C:extracellular region"/>
    <property type="evidence" value="ECO:0007669"/>
    <property type="project" value="UniProtKB-SubCell"/>
</dbReference>
<feature type="signal peptide" evidence="7">
    <location>
        <begin position="1"/>
        <end position="19"/>
    </location>
</feature>
<name>A0A023G3L4_AMBTT</name>
<keyword evidence="4" id="KW-0044">Antibiotic</keyword>
<keyword evidence="3" id="KW-0929">Antimicrobial</keyword>
<evidence type="ECO:0000313" key="9">
    <source>
        <dbReference type="EMBL" id="JAC28347.1"/>
    </source>
</evidence>
<sequence>MIVAVALLTWIAQYPSAECCYNNKRVGFCPNEGYVYEKVCPGVPYQSCKPWSLRCACTKNALRREDGECVTSKEECERGKKKSPKRPVQKGNEGVADNPPEIPESPPPARPTTPEELEIPPPRTPSGPRYYSGGSNGCPSNNEKCAASCRTLGYPYSICDEYLSSDCYCYGQRVNTQSESPGKRNVRPQVPWPYGKILRTGKLIQQLRKPYGCPSNVQQCFDECQRRGVEGAFCGVHTPHNCFCEAFLPPNDWDYGDESEYKEGETGPLSCPTDDYCYLVCTSQGHSGGYCSGEQPVCHCYKMYTYNLPKAKQIEKELNQLQSRNYKEVVQQILQSPQKLLLVRVSSNAWLAVECRCMQSEFVGTSPNLQRSVTCHGLAYERSEELRWFNRTETLDFSVKFGSPGTTIELTSESDRLPFGLHSPYVVLVATSTCMVLKVFQTAIENPICALWGLEDAKGNNESACFETMRAMCMEPFTDTFNEIDECSRKEIGGTYKKIRKSVAGLA</sequence>